<dbReference type="InterPro" id="IPR008620">
    <property type="entry name" value="FixH"/>
</dbReference>
<dbReference type="Pfam" id="PF05751">
    <property type="entry name" value="FixH"/>
    <property type="match status" value="1"/>
</dbReference>
<comment type="caution">
    <text evidence="1">The sequence shown here is derived from an EMBL/GenBank/DDBJ whole genome shotgun (WGS) entry which is preliminary data.</text>
</comment>
<dbReference type="EMBL" id="QDDL01000002">
    <property type="protein sequence ID" value="PVZ70500.1"/>
    <property type="molecule type" value="Genomic_DNA"/>
</dbReference>
<evidence type="ECO:0000313" key="2">
    <source>
        <dbReference type="Proteomes" id="UP000244906"/>
    </source>
</evidence>
<keyword evidence="2" id="KW-1185">Reference proteome</keyword>
<reference evidence="1 2" key="1">
    <citation type="submission" date="2018-04" db="EMBL/GenBank/DDBJ databases">
        <title>Thalassorhabdus spongiae gen. nov., sp. nov., isolated from a marine sponge in South-West Iceland.</title>
        <authorList>
            <person name="Knobloch S."/>
            <person name="Daussin A."/>
            <person name="Johannsson R."/>
            <person name="Marteinsson V.T."/>
        </authorList>
    </citation>
    <scope>NUCLEOTIDE SEQUENCE [LARGE SCALE GENOMIC DNA]</scope>
    <source>
        <strain evidence="1 2">Hp12</strain>
    </source>
</reference>
<gene>
    <name evidence="1" type="ORF">DC094_07920</name>
</gene>
<dbReference type="Proteomes" id="UP000244906">
    <property type="component" value="Unassembled WGS sequence"/>
</dbReference>
<evidence type="ECO:0000313" key="1">
    <source>
        <dbReference type="EMBL" id="PVZ70500.1"/>
    </source>
</evidence>
<proteinExistence type="predicted"/>
<sequence>MGLLLTVLGVNIFMISLAFNTSPGLVRDDFYETGKRYSDELLKPKAESPYLLKMNVPLLKQNLPATITVNLLDKASQQMVEGGKGVLFVYRPSDKNADFELPMTQTDNGLWRVDVTFSLPGLWDMIAEVQVGDATVNQPYRIQVVQ</sequence>
<name>A0A2V1GWW9_9GAMM</name>
<dbReference type="AlphaFoldDB" id="A0A2V1GWW9"/>
<protein>
    <submittedName>
        <fullName evidence="1">Nitrogen fixation protein FixH</fullName>
    </submittedName>
</protein>
<organism evidence="1 2">
    <name type="scientific">Pelagibaculum spongiae</name>
    <dbReference type="NCBI Taxonomy" id="2080658"/>
    <lineage>
        <taxon>Bacteria</taxon>
        <taxon>Pseudomonadati</taxon>
        <taxon>Pseudomonadota</taxon>
        <taxon>Gammaproteobacteria</taxon>
        <taxon>Oceanospirillales</taxon>
        <taxon>Pelagibaculum</taxon>
    </lineage>
</organism>
<accession>A0A2V1GWW9</accession>